<evidence type="ECO:0000313" key="3">
    <source>
        <dbReference type="EMBL" id="OSM04927.1"/>
    </source>
</evidence>
<dbReference type="PANTHER" id="PTHR43968">
    <property type="match status" value="1"/>
</dbReference>
<feature type="domain" description="GST C-terminal" evidence="2">
    <location>
        <begin position="84"/>
        <end position="205"/>
    </location>
</feature>
<comment type="caution">
    <text evidence="3">The sequence shown here is derived from an EMBL/GenBank/DDBJ whole genome shotgun (WGS) entry which is preliminary data.</text>
</comment>
<evidence type="ECO:0000259" key="1">
    <source>
        <dbReference type="PROSITE" id="PS50404"/>
    </source>
</evidence>
<dbReference type="AlphaFoldDB" id="A0A1Y2K6K1"/>
<dbReference type="Pfam" id="PF13410">
    <property type="entry name" value="GST_C_2"/>
    <property type="match status" value="1"/>
</dbReference>
<dbReference type="InterPro" id="IPR010987">
    <property type="entry name" value="Glutathione-S-Trfase_C-like"/>
</dbReference>
<reference evidence="3 4" key="1">
    <citation type="journal article" date="2016" name="BMC Genomics">
        <title>Combined genomic and structural analyses of a cultured magnetotactic bacterium reveals its niche adaptation to a dynamic environment.</title>
        <authorList>
            <person name="Araujo A.C."/>
            <person name="Morillo V."/>
            <person name="Cypriano J."/>
            <person name="Teixeira L.C."/>
            <person name="Leao P."/>
            <person name="Lyra S."/>
            <person name="Almeida L.G."/>
            <person name="Bazylinski D.A."/>
            <person name="Vasconcellos A.T."/>
            <person name="Abreu F."/>
            <person name="Lins U."/>
        </authorList>
    </citation>
    <scope>NUCLEOTIDE SEQUENCE [LARGE SCALE GENOMIC DNA]</scope>
    <source>
        <strain evidence="3 4">IT-1</strain>
    </source>
</reference>
<dbReference type="Gene3D" id="3.40.30.10">
    <property type="entry name" value="Glutaredoxin"/>
    <property type="match status" value="1"/>
</dbReference>
<dbReference type="InterPro" id="IPR036282">
    <property type="entry name" value="Glutathione-S-Trfase_C_sf"/>
</dbReference>
<keyword evidence="4" id="KW-1185">Reference proteome</keyword>
<gene>
    <name evidence="3" type="ORF">MAIT1_03036</name>
</gene>
<dbReference type="Proteomes" id="UP000194003">
    <property type="component" value="Unassembled WGS sequence"/>
</dbReference>
<dbReference type="Pfam" id="PF13417">
    <property type="entry name" value="GST_N_3"/>
    <property type="match status" value="1"/>
</dbReference>
<dbReference type="InterPro" id="IPR040079">
    <property type="entry name" value="Glutathione_S-Trfase"/>
</dbReference>
<proteinExistence type="predicted"/>
<keyword evidence="3" id="KW-0808">Transferase</keyword>
<dbReference type="InterPro" id="IPR050983">
    <property type="entry name" value="GST_Omega/HSP26"/>
</dbReference>
<dbReference type="SFLD" id="SFLDS00019">
    <property type="entry name" value="Glutathione_Transferase_(cytos"/>
    <property type="match status" value="1"/>
</dbReference>
<feature type="domain" description="GST N-terminal" evidence="1">
    <location>
        <begin position="1"/>
        <end position="80"/>
    </location>
</feature>
<dbReference type="OrthoDB" id="9813092at2"/>
<name>A0A1Y2K6K1_9PROT</name>
<dbReference type="RefSeq" id="WP_085441574.1">
    <property type="nucleotide sequence ID" value="NZ_LVJN01000018.1"/>
</dbReference>
<dbReference type="PROSITE" id="PS50405">
    <property type="entry name" value="GST_CTER"/>
    <property type="match status" value="1"/>
</dbReference>
<evidence type="ECO:0000259" key="2">
    <source>
        <dbReference type="PROSITE" id="PS50405"/>
    </source>
</evidence>
<evidence type="ECO:0000313" key="4">
    <source>
        <dbReference type="Proteomes" id="UP000194003"/>
    </source>
</evidence>
<dbReference type="InterPro" id="IPR004045">
    <property type="entry name" value="Glutathione_S-Trfase_N"/>
</dbReference>
<dbReference type="SFLD" id="SFLDG00358">
    <property type="entry name" value="Main_(cytGST)"/>
    <property type="match status" value="1"/>
</dbReference>
<dbReference type="PROSITE" id="PS50404">
    <property type="entry name" value="GST_NTER"/>
    <property type="match status" value="1"/>
</dbReference>
<accession>A0A1Y2K6K1</accession>
<organism evidence="3 4">
    <name type="scientific">Magnetofaba australis IT-1</name>
    <dbReference type="NCBI Taxonomy" id="1434232"/>
    <lineage>
        <taxon>Bacteria</taxon>
        <taxon>Pseudomonadati</taxon>
        <taxon>Pseudomonadota</taxon>
        <taxon>Magnetococcia</taxon>
        <taxon>Magnetococcales</taxon>
        <taxon>Magnetococcaceae</taxon>
        <taxon>Magnetofaba</taxon>
    </lineage>
</organism>
<dbReference type="EMBL" id="LVJN01000018">
    <property type="protein sequence ID" value="OSM04927.1"/>
    <property type="molecule type" value="Genomic_DNA"/>
</dbReference>
<dbReference type="STRING" id="1434232.MAIT1_03036"/>
<dbReference type="PANTHER" id="PTHR43968:SF6">
    <property type="entry name" value="GLUTATHIONE S-TRANSFERASE OMEGA"/>
    <property type="match status" value="1"/>
</dbReference>
<dbReference type="SUPFAM" id="SSF47616">
    <property type="entry name" value="GST C-terminal domain-like"/>
    <property type="match status" value="1"/>
</dbReference>
<dbReference type="GO" id="GO:0005737">
    <property type="term" value="C:cytoplasm"/>
    <property type="evidence" value="ECO:0007669"/>
    <property type="project" value="TreeGrafter"/>
</dbReference>
<dbReference type="Gene3D" id="1.20.1050.10">
    <property type="match status" value="1"/>
</dbReference>
<dbReference type="GO" id="GO:0016740">
    <property type="term" value="F:transferase activity"/>
    <property type="evidence" value="ECO:0007669"/>
    <property type="project" value="UniProtKB-KW"/>
</dbReference>
<protein>
    <submittedName>
        <fullName evidence="3">Putative glutathione S-transferase</fullName>
    </submittedName>
</protein>
<dbReference type="InterPro" id="IPR036249">
    <property type="entry name" value="Thioredoxin-like_sf"/>
</dbReference>
<dbReference type="SUPFAM" id="SSF52833">
    <property type="entry name" value="Thioredoxin-like"/>
    <property type="match status" value="1"/>
</dbReference>
<dbReference type="CDD" id="cd00570">
    <property type="entry name" value="GST_N_family"/>
    <property type="match status" value="1"/>
</dbReference>
<sequence>MDLELVSFKICPYVQRSIITLKQKDAPFKLTHLKMGDKPEWFQKISPLGQVPVLVVDGQTPLFESSVINEFVDEATPGALHPEDVIERARHRAWIAFCNDCMGDFSQMSMAPSQEGFESARDSLLKKLARLEDAVSDGPLFAGQAFSLVDSSYAPMFMRLTLLEGWIADFSPFANLPKTAAWRDALLALPAVTESVVAEFPKLYRGFLVMRKGWLGQTYLATKS</sequence>